<feature type="transmembrane region" description="Helical" evidence="1">
    <location>
        <begin position="93"/>
        <end position="113"/>
    </location>
</feature>
<feature type="transmembrane region" description="Helical" evidence="1">
    <location>
        <begin position="66"/>
        <end position="87"/>
    </location>
</feature>
<keyword evidence="1" id="KW-0472">Membrane</keyword>
<evidence type="ECO:0000313" key="2">
    <source>
        <dbReference type="EMBL" id="PSK91998.1"/>
    </source>
</evidence>
<dbReference type="Proteomes" id="UP000240572">
    <property type="component" value="Unassembled WGS sequence"/>
</dbReference>
<evidence type="ECO:0000313" key="3">
    <source>
        <dbReference type="Proteomes" id="UP000240572"/>
    </source>
</evidence>
<keyword evidence="1" id="KW-1133">Transmembrane helix</keyword>
<dbReference type="RefSeq" id="WP_106523076.1">
    <property type="nucleotide sequence ID" value="NZ_PYGD01000004.1"/>
</dbReference>
<comment type="caution">
    <text evidence="2">The sequence shown here is derived from an EMBL/GenBank/DDBJ whole genome shotgun (WGS) entry which is preliminary data.</text>
</comment>
<gene>
    <name evidence="2" type="ORF">B0I18_10492</name>
</gene>
<proteinExistence type="predicted"/>
<name>A0A2P8D442_9BACT</name>
<keyword evidence="1" id="KW-0812">Transmembrane</keyword>
<dbReference type="EMBL" id="PYGD01000004">
    <property type="protein sequence ID" value="PSK91998.1"/>
    <property type="molecule type" value="Genomic_DNA"/>
</dbReference>
<feature type="transmembrane region" description="Helical" evidence="1">
    <location>
        <begin position="12"/>
        <end position="30"/>
    </location>
</feature>
<protein>
    <submittedName>
        <fullName evidence="2">Uncharacterized protein</fullName>
    </submittedName>
</protein>
<dbReference type="AlphaFoldDB" id="A0A2P8D442"/>
<feature type="transmembrane region" description="Helical" evidence="1">
    <location>
        <begin position="36"/>
        <end position="59"/>
    </location>
</feature>
<sequence length="130" mass="15019">MRKTYKRILAGKRLDALLQLLFGLAILVALRCTPEVLFRLLCGLCAVQGISTILWLYFLREEPNRLWIGMPVRFTFVLVAAICLAAGCNNDTHFRNYLALLTYPVLGPVYLLLTFDEILYYRRLYEKEAV</sequence>
<organism evidence="2 3">
    <name type="scientific">Taibaiella chishuiensis</name>
    <dbReference type="NCBI Taxonomy" id="1434707"/>
    <lineage>
        <taxon>Bacteria</taxon>
        <taxon>Pseudomonadati</taxon>
        <taxon>Bacteroidota</taxon>
        <taxon>Chitinophagia</taxon>
        <taxon>Chitinophagales</taxon>
        <taxon>Chitinophagaceae</taxon>
        <taxon>Taibaiella</taxon>
    </lineage>
</organism>
<accession>A0A2P8D442</accession>
<reference evidence="2 3" key="1">
    <citation type="submission" date="2018-03" db="EMBL/GenBank/DDBJ databases">
        <title>Genomic Encyclopedia of Type Strains, Phase III (KMG-III): the genomes of soil and plant-associated and newly described type strains.</title>
        <authorList>
            <person name="Whitman W."/>
        </authorList>
    </citation>
    <scope>NUCLEOTIDE SEQUENCE [LARGE SCALE GENOMIC DNA]</scope>
    <source>
        <strain evidence="2 3">CGMCC 1.12700</strain>
    </source>
</reference>
<evidence type="ECO:0000256" key="1">
    <source>
        <dbReference type="SAM" id="Phobius"/>
    </source>
</evidence>
<keyword evidence="3" id="KW-1185">Reference proteome</keyword>